<proteinExistence type="predicted"/>
<reference evidence="4" key="1">
    <citation type="submission" date="2021-01" db="EMBL/GenBank/DDBJ databases">
        <authorList>
            <person name="Corre E."/>
            <person name="Pelletier E."/>
            <person name="Niang G."/>
            <person name="Scheremetjew M."/>
            <person name="Finn R."/>
            <person name="Kale V."/>
            <person name="Holt S."/>
            <person name="Cochrane G."/>
            <person name="Meng A."/>
            <person name="Brown T."/>
            <person name="Cohen L."/>
        </authorList>
    </citation>
    <scope>NUCLEOTIDE SEQUENCE</scope>
    <source>
        <strain evidence="4">CCMP3107</strain>
    </source>
</reference>
<gene>
    <name evidence="4" type="ORF">HAKA00212_LOCUS23979</name>
</gene>
<evidence type="ECO:0000313" key="4">
    <source>
        <dbReference type="EMBL" id="CAE0647573.1"/>
    </source>
</evidence>
<evidence type="ECO:0000256" key="1">
    <source>
        <dbReference type="ARBA" id="ARBA00022441"/>
    </source>
</evidence>
<keyword evidence="1" id="KW-0880">Kelch repeat</keyword>
<organism evidence="4">
    <name type="scientific">Heterosigma akashiwo</name>
    <name type="common">Chromophytic alga</name>
    <name type="synonym">Heterosigma carterae</name>
    <dbReference type="NCBI Taxonomy" id="2829"/>
    <lineage>
        <taxon>Eukaryota</taxon>
        <taxon>Sar</taxon>
        <taxon>Stramenopiles</taxon>
        <taxon>Ochrophyta</taxon>
        <taxon>Raphidophyceae</taxon>
        <taxon>Chattonellales</taxon>
        <taxon>Chattonellaceae</taxon>
        <taxon>Heterosigma</taxon>
    </lineage>
</organism>
<keyword evidence="2" id="KW-0677">Repeat</keyword>
<evidence type="ECO:0000256" key="3">
    <source>
        <dbReference type="SAM" id="MobiDB-lite"/>
    </source>
</evidence>
<protein>
    <submittedName>
        <fullName evidence="4">Uncharacterized protein</fullName>
    </submittedName>
</protein>
<feature type="region of interest" description="Disordered" evidence="3">
    <location>
        <begin position="1"/>
        <end position="22"/>
    </location>
</feature>
<dbReference type="SUPFAM" id="SSF117281">
    <property type="entry name" value="Kelch motif"/>
    <property type="match status" value="1"/>
</dbReference>
<dbReference type="Gene3D" id="2.120.10.80">
    <property type="entry name" value="Kelch-type beta propeller"/>
    <property type="match status" value="2"/>
</dbReference>
<dbReference type="InterPro" id="IPR015915">
    <property type="entry name" value="Kelch-typ_b-propeller"/>
</dbReference>
<sequence length="485" mass="53693">MGAVNSRGGERRLGSLSIDNGGQGPVQRNKLCLLLRSSSPRKKQLVVPEPRCLSSGSIENGLLRGDSRSCLGWARIKTHGNVPGGRSGHESVLVGSTLYVFGGCVGDSAGNGVATNQFYAFDLIRKDWRRIQGHGDAPARRASFCMVRSSNKENRLLVIGGAGGDSDTGNRVEQLKGDVHEYDIKTQCWRRLVCKEQCPSKFCWFYGQSISDAEDGVLLCFGGSTGIFYTNDVYVFNTKTLEGAPVPTSGSPPSARYKHSALVFRGGLWIFGGGAYRPSTKYMDVYRLDLLSLTWRAVQASPDQSVCGDRYPAGRVAHSCVLDPRSSHVYIWGGFDTLLNRLQDLWAFDMEAEAWLQVTQDPEGLEENDVWEVPIPQPRAFHSAFYYEDSMYLFGGAGGKARFADMWSYRFRAQPNSLVRLAAHGVVGVISDHGKKKERSKALPEELQEMVKEVQKELGWKRKAPCSRRDNTATCASKLLARLYY</sequence>
<dbReference type="PANTHER" id="PTHR46093:SF18">
    <property type="entry name" value="FIBRONECTIN TYPE-III DOMAIN-CONTAINING PROTEIN"/>
    <property type="match status" value="1"/>
</dbReference>
<dbReference type="AlphaFoldDB" id="A0A7S3YCF1"/>
<evidence type="ECO:0000256" key="2">
    <source>
        <dbReference type="ARBA" id="ARBA00022737"/>
    </source>
</evidence>
<accession>A0A7S3YCF1</accession>
<dbReference type="EMBL" id="HBIU01054516">
    <property type="protein sequence ID" value="CAE0647573.1"/>
    <property type="molecule type" value="Transcribed_RNA"/>
</dbReference>
<dbReference type="PANTHER" id="PTHR46093">
    <property type="entry name" value="ACYL-COA-BINDING DOMAIN-CONTAINING PROTEIN 5"/>
    <property type="match status" value="1"/>
</dbReference>
<dbReference type="Pfam" id="PF24681">
    <property type="entry name" value="Kelch_KLHDC2_KLHL20_DRC7"/>
    <property type="match status" value="3"/>
</dbReference>
<name>A0A7S3YCF1_HETAK</name>